<dbReference type="PANTHER" id="PTHR32089:SF112">
    <property type="entry name" value="LYSOZYME-LIKE PROTEIN-RELATED"/>
    <property type="match status" value="1"/>
</dbReference>
<feature type="domain" description="HAMP" evidence="10">
    <location>
        <begin position="214"/>
        <end position="267"/>
    </location>
</feature>
<dbReference type="InterPro" id="IPR024478">
    <property type="entry name" value="HlyB_4HB_MCP"/>
</dbReference>
<comment type="subcellular location">
    <subcellularLocation>
        <location evidence="1">Cell inner membrane</location>
        <topology evidence="1">Multi-pass membrane protein</topology>
    </subcellularLocation>
</comment>
<keyword evidence="7" id="KW-1133">Transmembrane helix</keyword>
<dbReference type="PROSITE" id="PS50885">
    <property type="entry name" value="HAMP"/>
    <property type="match status" value="1"/>
</dbReference>
<reference evidence="11 12" key="1">
    <citation type="submission" date="2020-08" db="EMBL/GenBank/DDBJ databases">
        <title>Genome sequence of Rhizobiales bacterium strain IZ6.</title>
        <authorList>
            <person name="Nakai R."/>
            <person name="Naganuma T."/>
        </authorList>
    </citation>
    <scope>NUCLEOTIDE SEQUENCE [LARGE SCALE GENOMIC DNA]</scope>
    <source>
        <strain evidence="11 12">IZ6</strain>
    </source>
</reference>
<feature type="transmembrane region" description="Helical" evidence="7">
    <location>
        <begin position="12"/>
        <end position="32"/>
    </location>
</feature>
<gene>
    <name evidence="11" type="ORF">IZ6_22680</name>
</gene>
<evidence type="ECO:0000313" key="12">
    <source>
        <dbReference type="Proteomes" id="UP000515317"/>
    </source>
</evidence>
<sequence length="563" mass="58891">MFGWFNDLKLLIKLAVPTVVLIAVVVGLLFLANDGLDKLAAQTDTIVDDAAASLSAVQQIEASVNEATIQEKNLILTDDPALMQSYKTNYESAKAEALENADKLLALTNDTDRAVDTALKDTVVSYFAATDKSVDLSVSGDHDGAEKFSLSEGRQARGKARDDIGKRVDTMVAEMDQAQIQADETSDSTVNTLMIAGAVGLVLATGLLAIIALKGIVAPMTSMTSSMGRLAGGDLEVEVEGTHRKDEVGQLARSLQVFKDNAIEARRLAELQEAENQAKMRRAQRLDELTKTFEASSSELVRSLSAAAAEMEATSSSMSATAEETNQQAASVASAAEQTSANVHTVAASTEELASSVSEISRQVGDSSKIAKDAVEEARRADVIVQSLTQGAQKIGDVVALIDEIASQTNLLALNATIEAARAGEAGRGFAVVASEVKELAAQTGRATSEISSQITEIQTSTQQAVDALRAIGGTIDNINQITYAVAAAVEQQGAATNEIARNVQQAAQGTQSVTGSIEQVREAASITGEASAQVLSAARELAQQSATLGTEVESFLANVKAA</sequence>
<dbReference type="InterPro" id="IPR004090">
    <property type="entry name" value="Chemotax_Me-accpt_rcpt"/>
</dbReference>
<feature type="domain" description="T-SNARE coiled-coil homology" evidence="9">
    <location>
        <begin position="459"/>
        <end position="521"/>
    </location>
</feature>
<accession>A0A6S6QJS0</accession>
<keyword evidence="7" id="KW-0812">Transmembrane</keyword>
<evidence type="ECO:0000259" key="9">
    <source>
        <dbReference type="PROSITE" id="PS50192"/>
    </source>
</evidence>
<feature type="region of interest" description="Disordered" evidence="6">
    <location>
        <begin position="315"/>
        <end position="334"/>
    </location>
</feature>
<protein>
    <recommendedName>
        <fullName evidence="13">Methyl-accepting chemotaxis protein</fullName>
    </recommendedName>
</protein>
<dbReference type="Pfam" id="PF12729">
    <property type="entry name" value="4HB_MCP_1"/>
    <property type="match status" value="1"/>
</dbReference>
<dbReference type="CDD" id="cd06225">
    <property type="entry name" value="HAMP"/>
    <property type="match status" value="1"/>
</dbReference>
<evidence type="ECO:0000256" key="5">
    <source>
        <dbReference type="PROSITE-ProRule" id="PRU00284"/>
    </source>
</evidence>
<dbReference type="AlphaFoldDB" id="A0A6S6QJS0"/>
<dbReference type="Gene3D" id="1.10.287.950">
    <property type="entry name" value="Methyl-accepting chemotaxis protein"/>
    <property type="match status" value="1"/>
</dbReference>
<dbReference type="InterPro" id="IPR003660">
    <property type="entry name" value="HAMP_dom"/>
</dbReference>
<keyword evidence="2" id="KW-0997">Cell inner membrane</keyword>
<dbReference type="PROSITE" id="PS50192">
    <property type="entry name" value="T_SNARE"/>
    <property type="match status" value="1"/>
</dbReference>
<evidence type="ECO:0008006" key="13">
    <source>
        <dbReference type="Google" id="ProtNLM"/>
    </source>
</evidence>
<dbReference type="Pfam" id="PF00015">
    <property type="entry name" value="MCPsignal"/>
    <property type="match status" value="1"/>
</dbReference>
<dbReference type="SMART" id="SM00283">
    <property type="entry name" value="MA"/>
    <property type="match status" value="1"/>
</dbReference>
<dbReference type="PROSITE" id="PS50111">
    <property type="entry name" value="CHEMOTAXIS_TRANSDUC_2"/>
    <property type="match status" value="1"/>
</dbReference>
<dbReference type="SMART" id="SM00304">
    <property type="entry name" value="HAMP"/>
    <property type="match status" value="1"/>
</dbReference>
<dbReference type="GO" id="GO:0004888">
    <property type="term" value="F:transmembrane signaling receptor activity"/>
    <property type="evidence" value="ECO:0007669"/>
    <property type="project" value="InterPro"/>
</dbReference>
<dbReference type="RefSeq" id="WP_222875176.1">
    <property type="nucleotide sequence ID" value="NZ_AP023361.1"/>
</dbReference>
<name>A0A6S6QJS0_9HYPH</name>
<feature type="domain" description="Methyl-accepting transducer" evidence="8">
    <location>
        <begin position="307"/>
        <end position="529"/>
    </location>
</feature>
<dbReference type="GO" id="GO:0006935">
    <property type="term" value="P:chemotaxis"/>
    <property type="evidence" value="ECO:0007669"/>
    <property type="project" value="InterPro"/>
</dbReference>
<dbReference type="PRINTS" id="PR00260">
    <property type="entry name" value="CHEMTRNSDUCR"/>
</dbReference>
<keyword evidence="2" id="KW-1003">Cell membrane</keyword>
<dbReference type="PANTHER" id="PTHR32089">
    <property type="entry name" value="METHYL-ACCEPTING CHEMOTAXIS PROTEIN MCPB"/>
    <property type="match status" value="1"/>
</dbReference>
<dbReference type="Gene3D" id="6.10.340.10">
    <property type="match status" value="1"/>
</dbReference>
<evidence type="ECO:0000256" key="7">
    <source>
        <dbReference type="SAM" id="Phobius"/>
    </source>
</evidence>
<dbReference type="Proteomes" id="UP000515317">
    <property type="component" value="Chromosome"/>
</dbReference>
<evidence type="ECO:0000256" key="4">
    <source>
        <dbReference type="ARBA" id="ARBA00029447"/>
    </source>
</evidence>
<proteinExistence type="inferred from homology"/>
<dbReference type="KEGG" id="tso:IZ6_22680"/>
<dbReference type="Pfam" id="PF00672">
    <property type="entry name" value="HAMP"/>
    <property type="match status" value="1"/>
</dbReference>
<evidence type="ECO:0000259" key="8">
    <source>
        <dbReference type="PROSITE" id="PS50111"/>
    </source>
</evidence>
<keyword evidence="12" id="KW-1185">Reference proteome</keyword>
<evidence type="ECO:0000313" key="11">
    <source>
        <dbReference type="EMBL" id="BCJ91533.1"/>
    </source>
</evidence>
<dbReference type="EMBL" id="AP023361">
    <property type="protein sequence ID" value="BCJ91533.1"/>
    <property type="molecule type" value="Genomic_DNA"/>
</dbReference>
<comment type="similarity">
    <text evidence="4">Belongs to the methyl-accepting chemotaxis (MCP) protein family.</text>
</comment>
<organism evidence="11 12">
    <name type="scientific">Terrihabitans soli</name>
    <dbReference type="NCBI Taxonomy" id="708113"/>
    <lineage>
        <taxon>Bacteria</taxon>
        <taxon>Pseudomonadati</taxon>
        <taxon>Pseudomonadota</taxon>
        <taxon>Alphaproteobacteria</taxon>
        <taxon>Hyphomicrobiales</taxon>
        <taxon>Terrihabitans</taxon>
    </lineage>
</organism>
<keyword evidence="7" id="KW-0472">Membrane</keyword>
<dbReference type="SUPFAM" id="SSF58104">
    <property type="entry name" value="Methyl-accepting chemotaxis protein (MCP) signaling domain"/>
    <property type="match status" value="1"/>
</dbReference>
<feature type="transmembrane region" description="Helical" evidence="7">
    <location>
        <begin position="193"/>
        <end position="217"/>
    </location>
</feature>
<evidence type="ECO:0000256" key="6">
    <source>
        <dbReference type="SAM" id="MobiDB-lite"/>
    </source>
</evidence>
<evidence type="ECO:0000256" key="3">
    <source>
        <dbReference type="ARBA" id="ARBA00023224"/>
    </source>
</evidence>
<evidence type="ECO:0000256" key="2">
    <source>
        <dbReference type="ARBA" id="ARBA00022519"/>
    </source>
</evidence>
<keyword evidence="3 5" id="KW-0807">Transducer</keyword>
<dbReference type="InterPro" id="IPR004089">
    <property type="entry name" value="MCPsignal_dom"/>
</dbReference>
<dbReference type="InterPro" id="IPR000727">
    <property type="entry name" value="T_SNARE_dom"/>
</dbReference>
<evidence type="ECO:0000256" key="1">
    <source>
        <dbReference type="ARBA" id="ARBA00004429"/>
    </source>
</evidence>
<dbReference type="GO" id="GO:0007165">
    <property type="term" value="P:signal transduction"/>
    <property type="evidence" value="ECO:0007669"/>
    <property type="project" value="UniProtKB-KW"/>
</dbReference>
<evidence type="ECO:0000259" key="10">
    <source>
        <dbReference type="PROSITE" id="PS50885"/>
    </source>
</evidence>
<dbReference type="GO" id="GO:0005886">
    <property type="term" value="C:plasma membrane"/>
    <property type="evidence" value="ECO:0007669"/>
    <property type="project" value="UniProtKB-SubCell"/>
</dbReference>